<comment type="caution">
    <text evidence="11">The sequence shown here is derived from an EMBL/GenBank/DDBJ whole genome shotgun (WGS) entry which is preliminary data.</text>
</comment>
<feature type="domain" description="FAD/NAD(P)-binding" evidence="10">
    <location>
        <begin position="6"/>
        <end position="296"/>
    </location>
</feature>
<proteinExistence type="inferred from homology"/>
<keyword evidence="2 7" id="KW-0274">FAD</keyword>
<comment type="catalytic activity">
    <reaction evidence="6 7">
        <text>[thioredoxin]-dithiol + NADP(+) = [thioredoxin]-disulfide + NADPH + H(+)</text>
        <dbReference type="Rhea" id="RHEA:20345"/>
        <dbReference type="Rhea" id="RHEA-COMP:10698"/>
        <dbReference type="Rhea" id="RHEA-COMP:10700"/>
        <dbReference type="ChEBI" id="CHEBI:15378"/>
        <dbReference type="ChEBI" id="CHEBI:29950"/>
        <dbReference type="ChEBI" id="CHEBI:50058"/>
        <dbReference type="ChEBI" id="CHEBI:57783"/>
        <dbReference type="ChEBI" id="CHEBI:58349"/>
        <dbReference type="EC" id="1.8.1.9"/>
    </reaction>
</comment>
<name>A0ABV9AA70_9ACTN</name>
<dbReference type="Gene3D" id="3.50.50.60">
    <property type="entry name" value="FAD/NAD(P)-binding domain"/>
    <property type="match status" value="2"/>
</dbReference>
<keyword evidence="3 7" id="KW-0560">Oxidoreductase</keyword>
<evidence type="ECO:0000256" key="9">
    <source>
        <dbReference type="SAM" id="MobiDB-lite"/>
    </source>
</evidence>
<keyword evidence="4" id="KW-1015">Disulfide bond</keyword>
<dbReference type="PRINTS" id="PR00469">
    <property type="entry name" value="PNDRDTASEII"/>
</dbReference>
<evidence type="ECO:0000256" key="5">
    <source>
        <dbReference type="ARBA" id="ARBA00023284"/>
    </source>
</evidence>
<feature type="compositionally biased region" description="Basic and acidic residues" evidence="9">
    <location>
        <begin position="324"/>
        <end position="343"/>
    </location>
</feature>
<evidence type="ECO:0000256" key="6">
    <source>
        <dbReference type="ARBA" id="ARBA00048132"/>
    </source>
</evidence>
<organism evidence="11 12">
    <name type="scientific">Streptomyces ovatisporus</name>
    <dbReference type="NCBI Taxonomy" id="1128682"/>
    <lineage>
        <taxon>Bacteria</taxon>
        <taxon>Bacillati</taxon>
        <taxon>Actinomycetota</taxon>
        <taxon>Actinomycetes</taxon>
        <taxon>Kitasatosporales</taxon>
        <taxon>Streptomycetaceae</taxon>
        <taxon>Streptomyces</taxon>
    </lineage>
</organism>
<comment type="subunit">
    <text evidence="7">Homodimer.</text>
</comment>
<evidence type="ECO:0000313" key="12">
    <source>
        <dbReference type="Proteomes" id="UP001595997"/>
    </source>
</evidence>
<comment type="cofactor">
    <cofactor evidence="8">
        <name>FAD</name>
        <dbReference type="ChEBI" id="CHEBI:57692"/>
    </cofactor>
    <text evidence="8">Binds 1 FAD per subunit.</text>
</comment>
<evidence type="ECO:0000256" key="4">
    <source>
        <dbReference type="ARBA" id="ARBA00023157"/>
    </source>
</evidence>
<sequence>MSDLRNVIIIGSGPAGYTAALYTARASLKPLVFEGSVTAGGALMNTTEVENYPGFTDGIMGPELMDQMRGQAERFGAELIPDDVTSVDFSGEIKKVTDSAGTVHEARAVIVSTGSAYRTLGLPREEELSGRGVSYCATCDGFFFRNQAIAVVGGGDTAMEEATFLSRFADSVTVVHRRDTLRASKAMQERAFADPKISFAWNSEVESIHEKDGKLSGLTLRDTGTGATSDLPVTGLFVAIGHDPRVELFKDVLTMDEEGYLKVDAPSTRTNVPGVFAAGDVVDHTYRQAVTAAGTGCAAALDAERYLAAQLDGTQVSEPEMAEESERAAEEAAKEAAKKTAAA</sequence>
<keyword evidence="1 7" id="KW-0285">Flavoprotein</keyword>
<dbReference type="InterPro" id="IPR050097">
    <property type="entry name" value="Ferredoxin-NADP_redctase_2"/>
</dbReference>
<dbReference type="InterPro" id="IPR023753">
    <property type="entry name" value="FAD/NAD-binding_dom"/>
</dbReference>
<dbReference type="PRINTS" id="PR00368">
    <property type="entry name" value="FADPNR"/>
</dbReference>
<keyword evidence="8" id="KW-0521">NADP</keyword>
<evidence type="ECO:0000313" key="11">
    <source>
        <dbReference type="EMBL" id="MFC4495575.1"/>
    </source>
</evidence>
<dbReference type="PROSITE" id="PS00573">
    <property type="entry name" value="PYRIDINE_REDOX_2"/>
    <property type="match status" value="1"/>
</dbReference>
<reference evidence="12" key="1">
    <citation type="journal article" date="2019" name="Int. J. Syst. Evol. Microbiol.">
        <title>The Global Catalogue of Microorganisms (GCM) 10K type strain sequencing project: providing services to taxonomists for standard genome sequencing and annotation.</title>
        <authorList>
            <consortium name="The Broad Institute Genomics Platform"/>
            <consortium name="The Broad Institute Genome Sequencing Center for Infectious Disease"/>
            <person name="Wu L."/>
            <person name="Ma J."/>
        </authorList>
    </citation>
    <scope>NUCLEOTIDE SEQUENCE [LARGE SCALE GENOMIC DNA]</scope>
    <source>
        <strain evidence="12">CGMCC 4.7357</strain>
    </source>
</reference>
<accession>A0ABV9AA70</accession>
<evidence type="ECO:0000256" key="3">
    <source>
        <dbReference type="ARBA" id="ARBA00023002"/>
    </source>
</evidence>
<dbReference type="EC" id="1.8.1.9" evidence="7"/>
<dbReference type="NCBIfam" id="TIGR01292">
    <property type="entry name" value="TRX_reduct"/>
    <property type="match status" value="1"/>
</dbReference>
<feature type="region of interest" description="Disordered" evidence="9">
    <location>
        <begin position="314"/>
        <end position="343"/>
    </location>
</feature>
<dbReference type="SUPFAM" id="SSF51905">
    <property type="entry name" value="FAD/NAD(P)-binding domain"/>
    <property type="match status" value="1"/>
</dbReference>
<dbReference type="RefSeq" id="WP_386448599.1">
    <property type="nucleotide sequence ID" value="NZ_JBHSFH010000007.1"/>
</dbReference>
<dbReference type="GO" id="GO:0004791">
    <property type="term" value="F:thioredoxin-disulfide reductase (NADPH) activity"/>
    <property type="evidence" value="ECO:0007669"/>
    <property type="project" value="UniProtKB-EC"/>
</dbReference>
<dbReference type="EMBL" id="JBHSFH010000007">
    <property type="protein sequence ID" value="MFC4495575.1"/>
    <property type="molecule type" value="Genomic_DNA"/>
</dbReference>
<protein>
    <recommendedName>
        <fullName evidence="7">Thioredoxin reductase</fullName>
        <ecNumber evidence="7">1.8.1.9</ecNumber>
    </recommendedName>
</protein>
<dbReference type="InterPro" id="IPR005982">
    <property type="entry name" value="Thioredox_Rdtase"/>
</dbReference>
<dbReference type="InterPro" id="IPR008255">
    <property type="entry name" value="Pyr_nucl-diS_OxRdtase_2_AS"/>
</dbReference>
<keyword evidence="5 7" id="KW-0676">Redox-active center</keyword>
<dbReference type="InterPro" id="IPR036188">
    <property type="entry name" value="FAD/NAD-bd_sf"/>
</dbReference>
<evidence type="ECO:0000256" key="8">
    <source>
        <dbReference type="RuleBase" id="RU003881"/>
    </source>
</evidence>
<evidence type="ECO:0000256" key="2">
    <source>
        <dbReference type="ARBA" id="ARBA00022827"/>
    </source>
</evidence>
<evidence type="ECO:0000259" key="10">
    <source>
        <dbReference type="Pfam" id="PF07992"/>
    </source>
</evidence>
<dbReference type="Proteomes" id="UP001595997">
    <property type="component" value="Unassembled WGS sequence"/>
</dbReference>
<keyword evidence="12" id="KW-1185">Reference proteome</keyword>
<comment type="similarity">
    <text evidence="7">Belongs to the class-II pyridine nucleotide-disulfide oxidoreductase family.</text>
</comment>
<evidence type="ECO:0000256" key="7">
    <source>
        <dbReference type="RuleBase" id="RU003880"/>
    </source>
</evidence>
<evidence type="ECO:0000256" key="1">
    <source>
        <dbReference type="ARBA" id="ARBA00022630"/>
    </source>
</evidence>
<dbReference type="Pfam" id="PF07992">
    <property type="entry name" value="Pyr_redox_2"/>
    <property type="match status" value="1"/>
</dbReference>
<gene>
    <name evidence="11" type="primary">trxB</name>
    <name evidence="11" type="ORF">ACFPA8_15700</name>
</gene>
<dbReference type="PANTHER" id="PTHR48105">
    <property type="entry name" value="THIOREDOXIN REDUCTASE 1-RELATED-RELATED"/>
    <property type="match status" value="1"/>
</dbReference>